<feature type="compositionally biased region" description="Polar residues" evidence="1">
    <location>
        <begin position="80"/>
        <end position="107"/>
    </location>
</feature>
<gene>
    <name evidence="3" type="ORF">TorRG33x02_263180</name>
</gene>
<evidence type="ECO:0000313" key="3">
    <source>
        <dbReference type="EMBL" id="PON67998.1"/>
    </source>
</evidence>
<keyword evidence="3" id="KW-0808">Transferase</keyword>
<keyword evidence="3" id="KW-0418">Kinase</keyword>
<dbReference type="GO" id="GO:0004672">
    <property type="term" value="F:protein kinase activity"/>
    <property type="evidence" value="ECO:0007669"/>
    <property type="project" value="InterPro"/>
</dbReference>
<feature type="compositionally biased region" description="Basic and acidic residues" evidence="1">
    <location>
        <begin position="348"/>
        <end position="357"/>
    </location>
</feature>
<dbReference type="InterPro" id="IPR000719">
    <property type="entry name" value="Prot_kinase_dom"/>
</dbReference>
<evidence type="ECO:0000259" key="2">
    <source>
        <dbReference type="PROSITE" id="PS50011"/>
    </source>
</evidence>
<comment type="caution">
    <text evidence="3">The sequence shown here is derived from an EMBL/GenBank/DDBJ whole genome shotgun (WGS) entry which is preliminary data.</text>
</comment>
<dbReference type="PANTHER" id="PTHR46863">
    <property type="entry name" value="OS09G0572100 PROTEIN"/>
    <property type="match status" value="1"/>
</dbReference>
<feature type="compositionally biased region" description="Low complexity" evidence="1">
    <location>
        <begin position="65"/>
        <end position="79"/>
    </location>
</feature>
<feature type="compositionally biased region" description="Polar residues" evidence="1">
    <location>
        <begin position="53"/>
        <end position="64"/>
    </location>
</feature>
<dbReference type="Pfam" id="PF07714">
    <property type="entry name" value="PK_Tyr_Ser-Thr"/>
    <property type="match status" value="1"/>
</dbReference>
<dbReference type="EMBL" id="JXTC01000299">
    <property type="protein sequence ID" value="PON67998.1"/>
    <property type="molecule type" value="Genomic_DNA"/>
</dbReference>
<feature type="domain" description="Protein kinase" evidence="2">
    <location>
        <begin position="148"/>
        <end position="470"/>
    </location>
</feature>
<evidence type="ECO:0000256" key="1">
    <source>
        <dbReference type="SAM" id="MobiDB-lite"/>
    </source>
</evidence>
<dbReference type="InterPro" id="IPR001245">
    <property type="entry name" value="Ser-Thr/Tyr_kinase_cat_dom"/>
</dbReference>
<dbReference type="Proteomes" id="UP000237000">
    <property type="component" value="Unassembled WGS sequence"/>
</dbReference>
<dbReference type="InterPro" id="IPR011009">
    <property type="entry name" value="Kinase-like_dom_sf"/>
</dbReference>
<feature type="region of interest" description="Disordered" evidence="1">
    <location>
        <begin position="1"/>
        <end position="133"/>
    </location>
</feature>
<name>A0A2P5D429_TREOI</name>
<organism evidence="3 4">
    <name type="scientific">Trema orientale</name>
    <name type="common">Charcoal tree</name>
    <name type="synonym">Celtis orientalis</name>
    <dbReference type="NCBI Taxonomy" id="63057"/>
    <lineage>
        <taxon>Eukaryota</taxon>
        <taxon>Viridiplantae</taxon>
        <taxon>Streptophyta</taxon>
        <taxon>Embryophyta</taxon>
        <taxon>Tracheophyta</taxon>
        <taxon>Spermatophyta</taxon>
        <taxon>Magnoliopsida</taxon>
        <taxon>eudicotyledons</taxon>
        <taxon>Gunneridae</taxon>
        <taxon>Pentapetalae</taxon>
        <taxon>rosids</taxon>
        <taxon>fabids</taxon>
        <taxon>Rosales</taxon>
        <taxon>Cannabaceae</taxon>
        <taxon>Trema</taxon>
    </lineage>
</organism>
<reference evidence="4" key="1">
    <citation type="submission" date="2016-06" db="EMBL/GenBank/DDBJ databases">
        <title>Parallel loss of symbiosis genes in relatives of nitrogen-fixing non-legume Parasponia.</title>
        <authorList>
            <person name="Van Velzen R."/>
            <person name="Holmer R."/>
            <person name="Bu F."/>
            <person name="Rutten L."/>
            <person name="Van Zeijl A."/>
            <person name="Liu W."/>
            <person name="Santuari L."/>
            <person name="Cao Q."/>
            <person name="Sharma T."/>
            <person name="Shen D."/>
            <person name="Roswanjaya Y."/>
            <person name="Wardhani T."/>
            <person name="Kalhor M.S."/>
            <person name="Jansen J."/>
            <person name="Van den Hoogen J."/>
            <person name="Gungor B."/>
            <person name="Hartog M."/>
            <person name="Hontelez J."/>
            <person name="Verver J."/>
            <person name="Yang W.-C."/>
            <person name="Schijlen E."/>
            <person name="Repin R."/>
            <person name="Schilthuizen M."/>
            <person name="Schranz E."/>
            <person name="Heidstra R."/>
            <person name="Miyata K."/>
            <person name="Fedorova E."/>
            <person name="Kohlen W."/>
            <person name="Bisseling T."/>
            <person name="Smit S."/>
            <person name="Geurts R."/>
        </authorList>
    </citation>
    <scope>NUCLEOTIDE SEQUENCE [LARGE SCALE GENOMIC DNA]</scope>
    <source>
        <strain evidence="4">cv. RG33-2</strain>
    </source>
</reference>
<dbReference type="AlphaFoldDB" id="A0A2P5D429"/>
<dbReference type="Gene3D" id="3.30.200.20">
    <property type="entry name" value="Phosphorylase Kinase, domain 1"/>
    <property type="match status" value="1"/>
</dbReference>
<dbReference type="PANTHER" id="PTHR46863:SF2">
    <property type="entry name" value="LYSM DOMAIN RECEPTOR-LIKE KINASE 3"/>
    <property type="match status" value="1"/>
</dbReference>
<keyword evidence="4" id="KW-1185">Reference proteome</keyword>
<protein>
    <submittedName>
        <fullName evidence="3">Tyrosine-protein kinase</fullName>
    </submittedName>
</protein>
<dbReference type="GO" id="GO:0005524">
    <property type="term" value="F:ATP binding"/>
    <property type="evidence" value="ECO:0007669"/>
    <property type="project" value="InterPro"/>
</dbReference>
<proteinExistence type="predicted"/>
<dbReference type="PROSITE" id="PS50011">
    <property type="entry name" value="PROTEIN_KINASE_DOM"/>
    <property type="match status" value="1"/>
</dbReference>
<dbReference type="Gene3D" id="1.10.510.10">
    <property type="entry name" value="Transferase(Phosphotransferase) domain 1"/>
    <property type="match status" value="1"/>
</dbReference>
<dbReference type="STRING" id="63057.A0A2P5D429"/>
<dbReference type="SUPFAM" id="SSF56112">
    <property type="entry name" value="Protein kinase-like (PK-like)"/>
    <property type="match status" value="1"/>
</dbReference>
<dbReference type="OrthoDB" id="4062651at2759"/>
<accession>A0A2P5D429</accession>
<feature type="region of interest" description="Disordered" evidence="1">
    <location>
        <begin position="344"/>
        <end position="366"/>
    </location>
</feature>
<sequence length="484" mass="51810">MCKSKKSTNATQPTRINPPKPSHSTSSQLGGPRSSAEVTKSSTARAPPPSSAGVLTSSTAEVTKSSPAGAPPLSSAGVPTSSTDGFPTPSSAGDPPLSNTFSSNRTVSSDKETPNTSDPVSTPRAGVKPSSPENPYIYEFSEISSATGNFKNRFSSSSSSSYWLCTLRGKEAILFQRKFRRPLESPQLQSRVSTICRSHHSSLIKLLGVSVSGSFIYLAYEFIPGPNLADCLRNPSFATILSTWLSRMQIATDLAQGLDYIHHCSGLRSNFVHNHIKSSSVVVVLVNDDVVSGSGESLKRAKICHFGTSELCGEIDGELTDSENSRENGSEIAADGAASKKYVKKTRSRDSKVDGRRGYTAPEFQSTGTPTQKCDVYAFGVLILELLSGEEPLKGTEGGGGKQRVSVTETARAAVEGGEVRTWVDPRLKDAYPVEVAERMIRAGLDCVKEDPDKRPDMGRVAGLVSELFLESKNWAKKIGITVY</sequence>
<dbReference type="InParanoid" id="A0A2P5D429"/>
<evidence type="ECO:0000313" key="4">
    <source>
        <dbReference type="Proteomes" id="UP000237000"/>
    </source>
</evidence>